<reference evidence="6 7" key="1">
    <citation type="submission" date="2024-11" db="EMBL/GenBank/DDBJ databases">
        <title>A near-complete genome assembly of Cinchona calisaya.</title>
        <authorList>
            <person name="Lian D.C."/>
            <person name="Zhao X.W."/>
            <person name="Wei L."/>
        </authorList>
    </citation>
    <scope>NUCLEOTIDE SEQUENCE [LARGE SCALE GENOMIC DNA]</scope>
    <source>
        <tissue evidence="6">Nenye</tissue>
    </source>
</reference>
<sequence length="279" mass="30732">MSGIFGGRDPFDDPFFTRPFGSLFGSSMSGSTAVSGDPTSGDRLKGLTIEEIDGEEGNIYGDEEDPENASANQNPLVEHPEDEADEHIKSKSEGKSKELIYRPNQIKAEGERPQKKGVSFQRVTCGGINGPYYTASTTRRTRSNGVVLEERKEADSSTGQATHCISKGIHNKGHSVTRKLNSDGKVDTTQTLHNLDEDELVGFERRWKGNADVHLPECDKAFDFHSSSGVGGRQPTPWSDWRLPFREQFNRDTGLIPDPDAQAQSARGRPRKVVTIPIE</sequence>
<dbReference type="GO" id="GO:0005737">
    <property type="term" value="C:cytoplasm"/>
    <property type="evidence" value="ECO:0007669"/>
    <property type="project" value="UniProtKB-SubCell"/>
</dbReference>
<evidence type="ECO:0000256" key="4">
    <source>
        <dbReference type="ARBA" id="ARBA00022553"/>
    </source>
</evidence>
<evidence type="ECO:0000256" key="3">
    <source>
        <dbReference type="ARBA" id="ARBA00022490"/>
    </source>
</evidence>
<evidence type="ECO:0000256" key="5">
    <source>
        <dbReference type="SAM" id="MobiDB-lite"/>
    </source>
</evidence>
<dbReference type="AlphaFoldDB" id="A0ABD2ZDU6"/>
<feature type="region of interest" description="Disordered" evidence="5">
    <location>
        <begin position="254"/>
        <end position="279"/>
    </location>
</feature>
<dbReference type="InterPro" id="IPR019376">
    <property type="entry name" value="Myeloid_leukemia_factor"/>
</dbReference>
<comment type="subcellular location">
    <subcellularLocation>
        <location evidence="1">Cytoplasm</location>
    </subcellularLocation>
</comment>
<evidence type="ECO:0000256" key="1">
    <source>
        <dbReference type="ARBA" id="ARBA00004496"/>
    </source>
</evidence>
<comment type="similarity">
    <text evidence="2">Belongs to the MLF family.</text>
</comment>
<evidence type="ECO:0000313" key="6">
    <source>
        <dbReference type="EMBL" id="KAL3517001.1"/>
    </source>
</evidence>
<evidence type="ECO:0000313" key="7">
    <source>
        <dbReference type="Proteomes" id="UP001630127"/>
    </source>
</evidence>
<dbReference type="Pfam" id="PF10248">
    <property type="entry name" value="Mlf1IP"/>
    <property type="match status" value="1"/>
</dbReference>
<protein>
    <submittedName>
        <fullName evidence="6">Uncharacterized protein</fullName>
    </submittedName>
</protein>
<dbReference type="PANTHER" id="PTHR13105">
    <property type="entry name" value="MYELOID LEUKEMIA FACTOR"/>
    <property type="match status" value="1"/>
</dbReference>
<keyword evidence="3" id="KW-0963">Cytoplasm</keyword>
<keyword evidence="4" id="KW-0597">Phosphoprotein</keyword>
<dbReference type="EMBL" id="JBJUIK010000010">
    <property type="protein sequence ID" value="KAL3517001.1"/>
    <property type="molecule type" value="Genomic_DNA"/>
</dbReference>
<keyword evidence="7" id="KW-1185">Reference proteome</keyword>
<feature type="region of interest" description="Disordered" evidence="5">
    <location>
        <begin position="22"/>
        <end position="98"/>
    </location>
</feature>
<feature type="compositionally biased region" description="Basic and acidic residues" evidence="5">
    <location>
        <begin position="86"/>
        <end position="98"/>
    </location>
</feature>
<gene>
    <name evidence="6" type="ORF">ACH5RR_023903</name>
</gene>
<comment type="caution">
    <text evidence="6">The sequence shown here is derived from an EMBL/GenBank/DDBJ whole genome shotgun (WGS) entry which is preliminary data.</text>
</comment>
<dbReference type="Proteomes" id="UP001630127">
    <property type="component" value="Unassembled WGS sequence"/>
</dbReference>
<organism evidence="6 7">
    <name type="scientific">Cinchona calisaya</name>
    <dbReference type="NCBI Taxonomy" id="153742"/>
    <lineage>
        <taxon>Eukaryota</taxon>
        <taxon>Viridiplantae</taxon>
        <taxon>Streptophyta</taxon>
        <taxon>Embryophyta</taxon>
        <taxon>Tracheophyta</taxon>
        <taxon>Spermatophyta</taxon>
        <taxon>Magnoliopsida</taxon>
        <taxon>eudicotyledons</taxon>
        <taxon>Gunneridae</taxon>
        <taxon>Pentapetalae</taxon>
        <taxon>asterids</taxon>
        <taxon>lamiids</taxon>
        <taxon>Gentianales</taxon>
        <taxon>Rubiaceae</taxon>
        <taxon>Cinchonoideae</taxon>
        <taxon>Cinchoneae</taxon>
        <taxon>Cinchona</taxon>
    </lineage>
</organism>
<proteinExistence type="inferred from homology"/>
<name>A0ABD2ZDU6_9GENT</name>
<accession>A0ABD2ZDU6</accession>
<feature type="compositionally biased region" description="Acidic residues" evidence="5">
    <location>
        <begin position="50"/>
        <end position="67"/>
    </location>
</feature>
<feature type="compositionally biased region" description="Low complexity" evidence="5">
    <location>
        <begin position="22"/>
        <end position="31"/>
    </location>
</feature>
<evidence type="ECO:0000256" key="2">
    <source>
        <dbReference type="ARBA" id="ARBA00008332"/>
    </source>
</evidence>